<keyword evidence="2" id="KW-0732">Signal</keyword>
<comment type="similarity">
    <text evidence="1">Belongs to the peptidase S45 family.</text>
</comment>
<dbReference type="InterPro" id="IPR029055">
    <property type="entry name" value="Ntn_hydrolases_N"/>
</dbReference>
<gene>
    <name evidence="5" type="ORF">KYN89_10445</name>
</gene>
<dbReference type="RefSeq" id="WP_222825033.1">
    <property type="nucleotide sequence ID" value="NZ_JAHWXP010000003.1"/>
</dbReference>
<dbReference type="PIRSF" id="PIRSF001227">
    <property type="entry name" value="Pen_acylase"/>
    <property type="match status" value="1"/>
</dbReference>
<dbReference type="Gene3D" id="1.10.439.10">
    <property type="entry name" value="Penicillin Amidohydrolase, domain 1"/>
    <property type="match status" value="1"/>
</dbReference>
<dbReference type="InterPro" id="IPR023343">
    <property type="entry name" value="Penicillin_amidase_dom1"/>
</dbReference>
<dbReference type="Gene3D" id="1.10.1400.10">
    <property type="match status" value="1"/>
</dbReference>
<dbReference type="SUPFAM" id="SSF56235">
    <property type="entry name" value="N-terminal nucleophile aminohydrolases (Ntn hydrolases)"/>
    <property type="match status" value="1"/>
</dbReference>
<evidence type="ECO:0000256" key="2">
    <source>
        <dbReference type="ARBA" id="ARBA00022729"/>
    </source>
</evidence>
<comment type="caution">
    <text evidence="5">The sequence shown here is derived from an EMBL/GenBank/DDBJ whole genome shotgun (WGS) entry which is preliminary data.</text>
</comment>
<dbReference type="InterPro" id="IPR002692">
    <property type="entry name" value="S45"/>
</dbReference>
<dbReference type="Pfam" id="PF01804">
    <property type="entry name" value="Penicil_amidase"/>
    <property type="match status" value="1"/>
</dbReference>
<dbReference type="InterPro" id="IPR043147">
    <property type="entry name" value="Penicillin_amidase_A-knob"/>
</dbReference>
<evidence type="ECO:0000313" key="6">
    <source>
        <dbReference type="Proteomes" id="UP000759298"/>
    </source>
</evidence>
<organism evidence="5 6">
    <name type="scientific">Alteriqipengyuania abyssalis</name>
    <dbReference type="NCBI Taxonomy" id="2860200"/>
    <lineage>
        <taxon>Bacteria</taxon>
        <taxon>Pseudomonadati</taxon>
        <taxon>Pseudomonadota</taxon>
        <taxon>Alphaproteobacteria</taxon>
        <taxon>Sphingomonadales</taxon>
        <taxon>Erythrobacteraceae</taxon>
        <taxon>Alteriqipengyuania</taxon>
    </lineage>
</organism>
<keyword evidence="3" id="KW-0378">Hydrolase</keyword>
<evidence type="ECO:0000256" key="4">
    <source>
        <dbReference type="ARBA" id="ARBA00023145"/>
    </source>
</evidence>
<dbReference type="Gene3D" id="2.30.120.10">
    <property type="match status" value="1"/>
</dbReference>
<dbReference type="Proteomes" id="UP000759298">
    <property type="component" value="Unassembled WGS sequence"/>
</dbReference>
<dbReference type="InterPro" id="IPR014395">
    <property type="entry name" value="Pen/GL7ACA/AHL_acylase"/>
</dbReference>
<protein>
    <submittedName>
        <fullName evidence="5">Acylase</fullName>
    </submittedName>
</protein>
<dbReference type="InterPro" id="IPR043146">
    <property type="entry name" value="Penicillin_amidase_N_B-knob"/>
</dbReference>
<dbReference type="Gene3D" id="3.60.20.10">
    <property type="entry name" value="Glutamine Phosphoribosylpyrophosphate, subunit 1, domain 1"/>
    <property type="match status" value="1"/>
</dbReference>
<proteinExistence type="inferred from homology"/>
<keyword evidence="4" id="KW-0865">Zymogen</keyword>
<dbReference type="PANTHER" id="PTHR34218">
    <property type="entry name" value="PEPTIDASE S45 PENICILLIN AMIDASE"/>
    <property type="match status" value="1"/>
</dbReference>
<reference evidence="5 6" key="1">
    <citation type="submission" date="2021-07" db="EMBL/GenBank/DDBJ databases">
        <title>Alteriqipengyuania abyssalis NZ-12B nov, sp.nov isolated from deep sea sponge in pacific ocean.</title>
        <authorList>
            <person name="Tareen S."/>
            <person name="Wink J."/>
        </authorList>
    </citation>
    <scope>NUCLEOTIDE SEQUENCE [LARGE SCALE GENOMIC DNA]</scope>
    <source>
        <strain evidence="5 6">NZ-12B</strain>
    </source>
</reference>
<sequence length="738" mass="81530">MKKVLGGFGLALLAIVLIVAIGLMTWEPFFAREGVAPDGDRTYTAQIVRDEFGVPHVYGTTDADVAYGVAIAHAEDDFTTLQDVVAMSRGRYGAIAGQDGAAVDYAYHLTGARETAEREWPKLPADTRALLDAYAVGLNDYARDHPGEIKLGKLFPVNGIDIAAGFALRQPFFFGLDRYLGPLVEGKPLPPEYGPSLSGTSTIDDAPRIMDDAAQEPRKTADAGPIPMGEDAEYAGSNAFAVAPEKSGGPTILVSNSHQPWRGGVAWYELIVQSDEGWHYAGANFPGSPFPFLGHNETLGWTNTVNTPDMIDIYKLVLDDSGTRYRLDGEWRDLEATDITLPVRVGPFTLPIRRTVYRSVHGPAVKNDKGAFAIRYGGIGSIGQLDAYYRLNKAKTYDEWYAILSRGQIPSTNFIYGDAEGNIAYVYNAAIPERQAGPDWRTVLPGDDSALIWQDTVDYASLPQYLNPASGWLMNANNTPFLAAGEGSDLSPDSVSPLMGVELKMTNRGLRAWKLMSEADRLDSDTLMRIKYDTAYEDAGYIKRMMDDVRAIDPKQHPDLAEARRLMLEWDLTADNIGRADAIALLMVREFMASSYQKSPWPDAAEELRHSKDHLLKYFGSLTPPMSELLRLRQGDVDLPLDGGSDTLRASTTWDVDDDGRLSVKHGDSFIQWVEWLPGQRVTSRSIQPYGAATTRPDSPHFVDQATLFIQHRLKPVHFWREDALTHATSRKTVSSQR</sequence>
<dbReference type="EMBL" id="JAHWXP010000003">
    <property type="protein sequence ID" value="MBY8337472.1"/>
    <property type="molecule type" value="Genomic_DNA"/>
</dbReference>
<evidence type="ECO:0000256" key="3">
    <source>
        <dbReference type="ARBA" id="ARBA00022801"/>
    </source>
</evidence>
<name>A0ABS7PEF9_9SPHN</name>
<evidence type="ECO:0000313" key="5">
    <source>
        <dbReference type="EMBL" id="MBY8337472.1"/>
    </source>
</evidence>
<evidence type="ECO:0000256" key="1">
    <source>
        <dbReference type="ARBA" id="ARBA00006586"/>
    </source>
</evidence>
<keyword evidence="6" id="KW-1185">Reference proteome</keyword>
<dbReference type="PANTHER" id="PTHR34218:SF3">
    <property type="entry name" value="ACYL-HOMOSERINE LACTONE ACYLASE PVDQ"/>
    <property type="match status" value="1"/>
</dbReference>
<accession>A0ABS7PEF9</accession>
<dbReference type="CDD" id="cd01936">
    <property type="entry name" value="Ntn_CA"/>
    <property type="match status" value="1"/>
</dbReference>